<feature type="transmembrane region" description="Helical" evidence="6">
    <location>
        <begin position="31"/>
        <end position="56"/>
    </location>
</feature>
<evidence type="ECO:0000256" key="1">
    <source>
        <dbReference type="ARBA" id="ARBA00004141"/>
    </source>
</evidence>
<comment type="caution">
    <text evidence="8">The sequence shown here is derived from an EMBL/GenBank/DDBJ whole genome shotgun (WGS) entry which is preliminary data.</text>
</comment>
<dbReference type="EMBL" id="JAOPKA010000025">
    <property type="protein sequence ID" value="MCU4744283.1"/>
    <property type="molecule type" value="Genomic_DNA"/>
</dbReference>
<evidence type="ECO:0000313" key="8">
    <source>
        <dbReference type="EMBL" id="MCU4744283.1"/>
    </source>
</evidence>
<evidence type="ECO:0000256" key="2">
    <source>
        <dbReference type="ARBA" id="ARBA00022692"/>
    </source>
</evidence>
<feature type="transmembrane region" description="Helical" evidence="6">
    <location>
        <begin position="186"/>
        <end position="206"/>
    </location>
</feature>
<feature type="transmembrane region" description="Helical" evidence="6">
    <location>
        <begin position="159"/>
        <end position="180"/>
    </location>
</feature>
<dbReference type="PANTHER" id="PTHR43066">
    <property type="entry name" value="RHOMBOID-RELATED PROTEIN"/>
    <property type="match status" value="1"/>
</dbReference>
<dbReference type="PANTHER" id="PTHR43066:SF11">
    <property type="entry name" value="PEPTIDASE S54 RHOMBOID DOMAIN-CONTAINING PROTEIN"/>
    <property type="match status" value="1"/>
</dbReference>
<dbReference type="Proteomes" id="UP001320972">
    <property type="component" value="Unassembled WGS sequence"/>
</dbReference>
<evidence type="ECO:0000313" key="9">
    <source>
        <dbReference type="EMBL" id="MCU4974653.1"/>
    </source>
</evidence>
<feature type="transmembrane region" description="Helical" evidence="6">
    <location>
        <begin position="131"/>
        <end position="147"/>
    </location>
</feature>
<feature type="domain" description="Peptidase S54 rhomboid" evidence="7">
    <location>
        <begin position="63"/>
        <end position="203"/>
    </location>
</feature>
<evidence type="ECO:0000256" key="5">
    <source>
        <dbReference type="SAM" id="MobiDB-lite"/>
    </source>
</evidence>
<dbReference type="GO" id="GO:0004252">
    <property type="term" value="F:serine-type endopeptidase activity"/>
    <property type="evidence" value="ECO:0007669"/>
    <property type="project" value="InterPro"/>
</dbReference>
<keyword evidence="8" id="KW-0645">Protease</keyword>
<accession>A0AAP2Z481</accession>
<feature type="transmembrane region" description="Helical" evidence="6">
    <location>
        <begin position="76"/>
        <end position="94"/>
    </location>
</feature>
<keyword evidence="8" id="KW-0378">Hydrolase</keyword>
<keyword evidence="10" id="KW-1185">Reference proteome</keyword>
<dbReference type="RefSeq" id="WP_338006090.1">
    <property type="nucleotide sequence ID" value="NZ_JAOPKA010000025.1"/>
</dbReference>
<gene>
    <name evidence="9" type="ORF">OB955_18190</name>
    <name evidence="8" type="ORF">OB960_23185</name>
</gene>
<organism evidence="8 11">
    <name type="scientific">Natronoglomus mannanivorans</name>
    <dbReference type="NCBI Taxonomy" id="2979990"/>
    <lineage>
        <taxon>Archaea</taxon>
        <taxon>Methanobacteriati</taxon>
        <taxon>Methanobacteriota</taxon>
        <taxon>Stenosarchaea group</taxon>
        <taxon>Halobacteria</taxon>
        <taxon>Halobacteriales</taxon>
        <taxon>Natrialbaceae</taxon>
        <taxon>Natronoglomus</taxon>
    </lineage>
</organism>
<proteinExistence type="predicted"/>
<dbReference type="SUPFAM" id="SSF144091">
    <property type="entry name" value="Rhomboid-like"/>
    <property type="match status" value="1"/>
</dbReference>
<evidence type="ECO:0000259" key="7">
    <source>
        <dbReference type="Pfam" id="PF01694"/>
    </source>
</evidence>
<evidence type="ECO:0000256" key="6">
    <source>
        <dbReference type="SAM" id="Phobius"/>
    </source>
</evidence>
<dbReference type="GO" id="GO:0006508">
    <property type="term" value="P:proteolysis"/>
    <property type="evidence" value="ECO:0007669"/>
    <property type="project" value="UniProtKB-KW"/>
</dbReference>
<feature type="transmembrane region" description="Helical" evidence="6">
    <location>
        <begin position="106"/>
        <end position="125"/>
    </location>
</feature>
<sequence>MSSARSNSGFDASSPSDSQSGGSASPILETLVVFALVAIAQFLTGIVGLMGGLFVLAPPISTNPWTIVTSVYAHGSIGHIVSNSIALVIFGWPIARATTRFRFHTFFVVTGAIAGIAQVWVMGLFGTATPVLGASGAVFALLGYLIAGNRVSESIASRVAVPGWVTLLFFLALAAVVTIATAAPRVALVAHFIGFLLGLVAGRARVLHP</sequence>
<evidence type="ECO:0000313" key="10">
    <source>
        <dbReference type="Proteomes" id="UP001320972"/>
    </source>
</evidence>
<evidence type="ECO:0000256" key="3">
    <source>
        <dbReference type="ARBA" id="ARBA00022989"/>
    </source>
</evidence>
<keyword evidence="4 6" id="KW-0472">Membrane</keyword>
<dbReference type="AlphaFoldDB" id="A0AAP2Z481"/>
<evidence type="ECO:0000256" key="4">
    <source>
        <dbReference type="ARBA" id="ARBA00023136"/>
    </source>
</evidence>
<feature type="region of interest" description="Disordered" evidence="5">
    <location>
        <begin position="1"/>
        <end position="21"/>
    </location>
</feature>
<comment type="subcellular location">
    <subcellularLocation>
        <location evidence="1">Membrane</location>
        <topology evidence="1">Multi-pass membrane protein</topology>
    </subcellularLocation>
</comment>
<dbReference type="InterPro" id="IPR022764">
    <property type="entry name" value="Peptidase_S54_rhomboid_dom"/>
</dbReference>
<keyword evidence="3 6" id="KW-1133">Transmembrane helix</keyword>
<dbReference type="EMBL" id="JAOPKB010000013">
    <property type="protein sequence ID" value="MCU4974653.1"/>
    <property type="molecule type" value="Genomic_DNA"/>
</dbReference>
<reference evidence="8 10" key="1">
    <citation type="submission" date="2022-09" db="EMBL/GenBank/DDBJ databases">
        <title>Enrichment on poylsaccharides allowed isolation of novel metabolic and taxonomic groups of Haloarchaea.</title>
        <authorList>
            <person name="Sorokin D.Y."/>
            <person name="Elcheninov A.G."/>
            <person name="Khizhniak T.V."/>
            <person name="Kolganova T.V."/>
            <person name="Kublanov I.V."/>
        </authorList>
    </citation>
    <scope>NUCLEOTIDE SEQUENCE</scope>
    <source>
        <strain evidence="9 10">AArc-m2/3/4</strain>
        <strain evidence="8">AArc-xg1-1</strain>
    </source>
</reference>
<dbReference type="Pfam" id="PF01694">
    <property type="entry name" value="Rhomboid"/>
    <property type="match status" value="1"/>
</dbReference>
<dbReference type="GO" id="GO:0016020">
    <property type="term" value="C:membrane"/>
    <property type="evidence" value="ECO:0007669"/>
    <property type="project" value="UniProtKB-SubCell"/>
</dbReference>
<keyword evidence="2 6" id="KW-0812">Transmembrane</keyword>
<evidence type="ECO:0000313" key="11">
    <source>
        <dbReference type="Proteomes" id="UP001321018"/>
    </source>
</evidence>
<name>A0AAP2Z481_9EURY</name>
<dbReference type="InterPro" id="IPR035952">
    <property type="entry name" value="Rhomboid-like_sf"/>
</dbReference>
<dbReference type="Gene3D" id="1.20.1540.10">
    <property type="entry name" value="Rhomboid-like"/>
    <property type="match status" value="1"/>
</dbReference>
<dbReference type="Proteomes" id="UP001321018">
    <property type="component" value="Unassembled WGS sequence"/>
</dbReference>
<protein>
    <submittedName>
        <fullName evidence="8">Rhomboid family intramembrane serine protease</fullName>
    </submittedName>
</protein>